<evidence type="ECO:0000256" key="3">
    <source>
        <dbReference type="ARBA" id="ARBA00022723"/>
    </source>
</evidence>
<evidence type="ECO:0000313" key="17">
    <source>
        <dbReference type="RefSeq" id="XP_032335872.1"/>
    </source>
</evidence>
<dbReference type="GO" id="GO:0008270">
    <property type="term" value="F:zinc ion binding"/>
    <property type="evidence" value="ECO:0007669"/>
    <property type="project" value="UniProtKB-KW"/>
</dbReference>
<comment type="similarity">
    <text evidence="2">Belongs to the krueppel C2H2-type zinc-finger protein family.</text>
</comment>
<dbReference type="PANTHER" id="PTHR23235:SF77">
    <property type="entry name" value="KRUEPPEL-LIKE FACTOR 7"/>
    <property type="match status" value="1"/>
</dbReference>
<comment type="subcellular location">
    <subcellularLocation>
        <location evidence="1">Nucleus</location>
    </subcellularLocation>
</comment>
<evidence type="ECO:0000256" key="4">
    <source>
        <dbReference type="ARBA" id="ARBA00022737"/>
    </source>
</evidence>
<evidence type="ECO:0000256" key="2">
    <source>
        <dbReference type="ARBA" id="ARBA00006991"/>
    </source>
</evidence>
<dbReference type="GO" id="GO:0000981">
    <property type="term" value="F:DNA-binding transcription factor activity, RNA polymerase II-specific"/>
    <property type="evidence" value="ECO:0007669"/>
    <property type="project" value="TreeGrafter"/>
</dbReference>
<dbReference type="InterPro" id="IPR036236">
    <property type="entry name" value="Znf_C2H2_sf"/>
</dbReference>
<keyword evidence="9" id="KW-0010">Activator</keyword>
<dbReference type="Proteomes" id="UP000694856">
    <property type="component" value="Chromosome 5"/>
</dbReference>
<evidence type="ECO:0000256" key="9">
    <source>
        <dbReference type="ARBA" id="ARBA00023159"/>
    </source>
</evidence>
<evidence type="ECO:0000256" key="5">
    <source>
        <dbReference type="ARBA" id="ARBA00022771"/>
    </source>
</evidence>
<dbReference type="PROSITE" id="PS00028">
    <property type="entry name" value="ZINC_FINGER_C2H2_1"/>
    <property type="match status" value="3"/>
</dbReference>
<keyword evidence="4" id="KW-0677">Repeat</keyword>
<evidence type="ECO:0000256" key="1">
    <source>
        <dbReference type="ARBA" id="ARBA00004123"/>
    </source>
</evidence>
<dbReference type="InterPro" id="IPR013087">
    <property type="entry name" value="Znf_C2H2_type"/>
</dbReference>
<keyword evidence="8" id="KW-0238">DNA-binding</keyword>
<evidence type="ECO:0000256" key="6">
    <source>
        <dbReference type="ARBA" id="ARBA00022833"/>
    </source>
</evidence>
<evidence type="ECO:0000256" key="11">
    <source>
        <dbReference type="ARBA" id="ARBA00023242"/>
    </source>
</evidence>
<dbReference type="RefSeq" id="XP_032335872.1">
    <property type="nucleotide sequence ID" value="XM_032479981.1"/>
</dbReference>
<dbReference type="FunFam" id="3.30.160.60:FF:001395">
    <property type="entry name" value="Krueppel-like factor 7"/>
    <property type="match status" value="1"/>
</dbReference>
<feature type="domain" description="C2H2-type" evidence="15">
    <location>
        <begin position="307"/>
        <end position="330"/>
    </location>
</feature>
<dbReference type="PANTHER" id="PTHR23235">
    <property type="entry name" value="KRUEPPEL-LIKE TRANSCRIPTION FACTOR"/>
    <property type="match status" value="1"/>
</dbReference>
<dbReference type="GO" id="GO:0005634">
    <property type="term" value="C:nucleus"/>
    <property type="evidence" value="ECO:0007669"/>
    <property type="project" value="UniProtKB-SubCell"/>
</dbReference>
<feature type="domain" description="C2H2-type" evidence="15">
    <location>
        <begin position="246"/>
        <end position="275"/>
    </location>
</feature>
<evidence type="ECO:0000256" key="8">
    <source>
        <dbReference type="ARBA" id="ARBA00023125"/>
    </source>
</evidence>
<evidence type="ECO:0000256" key="12">
    <source>
        <dbReference type="ARBA" id="ARBA00065453"/>
    </source>
</evidence>
<organism evidence="16 17">
    <name type="scientific">Camelus ferus</name>
    <name type="common">Wild bactrian camel</name>
    <name type="synonym">Camelus bactrianus ferus</name>
    <dbReference type="NCBI Taxonomy" id="419612"/>
    <lineage>
        <taxon>Eukaryota</taxon>
        <taxon>Metazoa</taxon>
        <taxon>Chordata</taxon>
        <taxon>Craniata</taxon>
        <taxon>Vertebrata</taxon>
        <taxon>Euteleostomi</taxon>
        <taxon>Mammalia</taxon>
        <taxon>Eutheria</taxon>
        <taxon>Laurasiatheria</taxon>
        <taxon>Artiodactyla</taxon>
        <taxon>Tylopoda</taxon>
        <taxon>Camelidae</taxon>
        <taxon>Camelus</taxon>
    </lineage>
</organism>
<gene>
    <name evidence="17" type="primary">KLF7</name>
</gene>
<evidence type="ECO:0000259" key="15">
    <source>
        <dbReference type="PROSITE" id="PS50157"/>
    </source>
</evidence>
<dbReference type="FunFam" id="3.30.160.60:FF:000021">
    <property type="entry name" value="Basic krueppel-like factor 3"/>
    <property type="match status" value="1"/>
</dbReference>
<keyword evidence="6" id="KW-0862">Zinc</keyword>
<keyword evidence="5 14" id="KW-0863">Zinc-finger</keyword>
<dbReference type="Pfam" id="PF00096">
    <property type="entry name" value="zf-C2H2"/>
    <property type="match status" value="3"/>
</dbReference>
<dbReference type="GeneID" id="102509166"/>
<keyword evidence="11" id="KW-0539">Nucleus</keyword>
<protein>
    <recommendedName>
        <fullName evidence="13">Krueppel-like factor 7</fullName>
    </recommendedName>
</protein>
<dbReference type="SUPFAM" id="SSF57667">
    <property type="entry name" value="beta-beta-alpha zinc fingers"/>
    <property type="match status" value="1"/>
</dbReference>
<dbReference type="KEGG" id="cfr:102509166"/>
<keyword evidence="10" id="KW-0804">Transcription</keyword>
<sequence length="330" mass="36394">MEASLLLWDGWILGSWSLLVPIWHTPTSKLCFSLWLEHLSPKSCMATPTTPLGLCSQVSFLTCLELERYLQTEPRRISETFGEDLDCFLHASSPPCIEESFRHLDPLLLPVEATICEKSSAVDILLSRDKLLSETCLSLQPTSSSLDSYTAVNQAQLNAVTSLTPPSSPELSRHLVKTSQTLSAVDGTVTLKLVAKKAALSSVKVGGVATAAAAVTAAGTVKSGQSDSEQGGVGAEACPENKKRVHRCQFNGCRKVYTKSSHLKAHQRTHTGSEKPYKCSWEGCEWRFARSDELTRHYRKHTGAKPFKCNHCDRCFSRSDHLALHMKRHI</sequence>
<evidence type="ECO:0000256" key="10">
    <source>
        <dbReference type="ARBA" id="ARBA00023163"/>
    </source>
</evidence>
<comment type="subunit">
    <text evidence="12">Interacts with FBXO38.</text>
</comment>
<dbReference type="PROSITE" id="PS50157">
    <property type="entry name" value="ZINC_FINGER_C2H2_2"/>
    <property type="match status" value="3"/>
</dbReference>
<evidence type="ECO:0000256" key="14">
    <source>
        <dbReference type="PROSITE-ProRule" id="PRU00042"/>
    </source>
</evidence>
<evidence type="ECO:0000256" key="7">
    <source>
        <dbReference type="ARBA" id="ARBA00023015"/>
    </source>
</evidence>
<dbReference type="FunFam" id="3.30.160.60:FF:000624">
    <property type="entry name" value="zinc finger protein 697"/>
    <property type="match status" value="1"/>
</dbReference>
<evidence type="ECO:0000256" key="13">
    <source>
        <dbReference type="ARBA" id="ARBA00068015"/>
    </source>
</evidence>
<dbReference type="CTD" id="8609"/>
<keyword evidence="16" id="KW-1185">Reference proteome</keyword>
<proteinExistence type="inferred from homology"/>
<feature type="domain" description="C2H2-type" evidence="15">
    <location>
        <begin position="277"/>
        <end position="306"/>
    </location>
</feature>
<dbReference type="GO" id="GO:0045893">
    <property type="term" value="P:positive regulation of DNA-templated transcription"/>
    <property type="evidence" value="ECO:0007669"/>
    <property type="project" value="UniProtKB-ARBA"/>
</dbReference>
<accession>A0A8B8T1Q5</accession>
<dbReference type="SMART" id="SM00355">
    <property type="entry name" value="ZnF_C2H2"/>
    <property type="match status" value="3"/>
</dbReference>
<keyword evidence="3" id="KW-0479">Metal-binding</keyword>
<evidence type="ECO:0000313" key="16">
    <source>
        <dbReference type="Proteomes" id="UP000694856"/>
    </source>
</evidence>
<dbReference type="AlphaFoldDB" id="A0A8B8T1Q5"/>
<reference evidence="17" key="1">
    <citation type="submission" date="2025-08" db="UniProtKB">
        <authorList>
            <consortium name="RefSeq"/>
        </authorList>
    </citation>
    <scope>IDENTIFICATION</scope>
    <source>
        <tissue evidence="17">Ear skin</tissue>
    </source>
</reference>
<dbReference type="GO" id="GO:0000978">
    <property type="term" value="F:RNA polymerase II cis-regulatory region sequence-specific DNA binding"/>
    <property type="evidence" value="ECO:0007669"/>
    <property type="project" value="TreeGrafter"/>
</dbReference>
<dbReference type="Gene3D" id="3.30.160.60">
    <property type="entry name" value="Classic Zinc Finger"/>
    <property type="match status" value="3"/>
</dbReference>
<keyword evidence="7" id="KW-0805">Transcription regulation</keyword>
<name>A0A8B8T1Q5_CAMFR</name>